<evidence type="ECO:0000313" key="4">
    <source>
        <dbReference type="Proteomes" id="UP000007809"/>
    </source>
</evidence>
<sequence>MSEPALVAVAHGSRDGRSAATMHRLVREAAAQAPGLDVRLSFLDFNAPRLPDVLHAVAADGHRRAVVVPLLLGTAFHARVDVPAAVEAASTRLPRLDVAVSPVLGAEPAALLAAARARLAAAVTAADAPRTGVVLAAAGSSHAAANDAVSALAAGLPRASAAFATSAGPTVPEAISRLRDGGARRIAVLPWFLAPGRLLDRVRDQALAADPTAVVAEPLGDHPLVAATLLARHGVTIHASVTPSAFVDAG</sequence>
<dbReference type="InterPro" id="IPR002762">
    <property type="entry name" value="CbiX-like"/>
</dbReference>
<reference evidence="3 4" key="1">
    <citation type="journal article" date="2011" name="J. Bacteriol.">
        <title>Genome sequence of the 1,4-dioxane-degrading Pseudonocardia dioxanivorans strain CB1190.</title>
        <authorList>
            <person name="Sales C.M."/>
            <person name="Mahendra S."/>
            <person name="Grostern A."/>
            <person name="Parales R.E."/>
            <person name="Goodwin L.A."/>
            <person name="Woyke T."/>
            <person name="Nolan M."/>
            <person name="Lapidus A."/>
            <person name="Chertkov O."/>
            <person name="Ovchinnikova G."/>
            <person name="Sczyrba A."/>
            <person name="Alvarez-Cohen L."/>
        </authorList>
    </citation>
    <scope>NUCLEOTIDE SEQUENCE [LARGE SCALE GENOMIC DNA]</scope>
    <source>
        <strain evidence="4">ATCC 55486 / DSM 44775 / JCM 13855 / CB1190</strain>
    </source>
</reference>
<dbReference type="SUPFAM" id="SSF53800">
    <property type="entry name" value="Chelatase"/>
    <property type="match status" value="1"/>
</dbReference>
<dbReference type="STRING" id="675635.Psed_4513"/>
<dbReference type="PANTHER" id="PTHR33542">
    <property type="entry name" value="SIROHYDROCHLORIN FERROCHELATASE, CHLOROPLASTIC"/>
    <property type="match status" value="1"/>
</dbReference>
<dbReference type="CDD" id="cd03416">
    <property type="entry name" value="CbiX_SirB_N"/>
    <property type="match status" value="1"/>
</dbReference>
<keyword evidence="2" id="KW-0456">Lyase</keyword>
<dbReference type="HOGENOM" id="CLU_056929_3_0_11"/>
<evidence type="ECO:0000313" key="3">
    <source>
        <dbReference type="EMBL" id="AEA26668.1"/>
    </source>
</evidence>
<organism evidence="3 4">
    <name type="scientific">Pseudonocardia dioxanivorans (strain ATCC 55486 / DSM 44775 / JCM 13855 / CB1190)</name>
    <dbReference type="NCBI Taxonomy" id="675635"/>
    <lineage>
        <taxon>Bacteria</taxon>
        <taxon>Bacillati</taxon>
        <taxon>Actinomycetota</taxon>
        <taxon>Actinomycetes</taxon>
        <taxon>Pseudonocardiales</taxon>
        <taxon>Pseudonocardiaceae</taxon>
        <taxon>Pseudonocardia</taxon>
    </lineage>
</organism>
<dbReference type="Gene3D" id="3.40.50.1400">
    <property type="match status" value="2"/>
</dbReference>
<dbReference type="Pfam" id="PF01903">
    <property type="entry name" value="CbiX"/>
    <property type="match status" value="2"/>
</dbReference>
<evidence type="ECO:0000256" key="1">
    <source>
        <dbReference type="ARBA" id="ARBA00022723"/>
    </source>
</evidence>
<name>F4CZJ6_PSEUX</name>
<keyword evidence="4" id="KW-1185">Reference proteome</keyword>
<dbReference type="eggNOG" id="COG2138">
    <property type="taxonomic scope" value="Bacteria"/>
</dbReference>
<dbReference type="Proteomes" id="UP000007809">
    <property type="component" value="Chromosome"/>
</dbReference>
<dbReference type="GO" id="GO:0046872">
    <property type="term" value="F:metal ion binding"/>
    <property type="evidence" value="ECO:0007669"/>
    <property type="project" value="UniProtKB-KW"/>
</dbReference>
<dbReference type="InterPro" id="IPR050963">
    <property type="entry name" value="Sirohydro_Cobaltochel/CbiX"/>
</dbReference>
<dbReference type="AlphaFoldDB" id="F4CZJ6"/>
<keyword evidence="1" id="KW-0479">Metal-binding</keyword>
<evidence type="ECO:0000256" key="2">
    <source>
        <dbReference type="ARBA" id="ARBA00023239"/>
    </source>
</evidence>
<accession>F4CZJ6</accession>
<protein>
    <submittedName>
        <fullName evidence="3">Cobalamin (Vitamin B12) biosynthesis CbiX protein</fullName>
    </submittedName>
</protein>
<gene>
    <name evidence="3" type="ordered locus">Psed_4513</name>
</gene>
<dbReference type="GO" id="GO:0016829">
    <property type="term" value="F:lyase activity"/>
    <property type="evidence" value="ECO:0007669"/>
    <property type="project" value="UniProtKB-KW"/>
</dbReference>
<dbReference type="EMBL" id="CP002593">
    <property type="protein sequence ID" value="AEA26668.1"/>
    <property type="molecule type" value="Genomic_DNA"/>
</dbReference>
<dbReference type="PANTHER" id="PTHR33542:SF5">
    <property type="entry name" value="FERROCHELATASE CHE1"/>
    <property type="match status" value="1"/>
</dbReference>
<dbReference type="RefSeq" id="WP_013676581.1">
    <property type="nucleotide sequence ID" value="NC_015312.1"/>
</dbReference>
<dbReference type="KEGG" id="pdx:Psed_4513"/>
<proteinExistence type="predicted"/>